<dbReference type="EMBL" id="CAVNYO010000475">
    <property type="protein sequence ID" value="CAK5283791.1"/>
    <property type="molecule type" value="Genomic_DNA"/>
</dbReference>
<evidence type="ECO:0000313" key="2">
    <source>
        <dbReference type="EMBL" id="CAK5283791.1"/>
    </source>
</evidence>
<feature type="region of interest" description="Disordered" evidence="1">
    <location>
        <begin position="645"/>
        <end position="667"/>
    </location>
</feature>
<feature type="region of interest" description="Disordered" evidence="1">
    <location>
        <begin position="26"/>
        <end position="45"/>
    </location>
</feature>
<dbReference type="Proteomes" id="UP001295794">
    <property type="component" value="Unassembled WGS sequence"/>
</dbReference>
<feature type="non-terminal residue" evidence="2">
    <location>
        <position position="667"/>
    </location>
</feature>
<reference evidence="2" key="1">
    <citation type="submission" date="2023-11" db="EMBL/GenBank/DDBJ databases">
        <authorList>
            <person name="De Vega J J."/>
            <person name="De Vega J J."/>
        </authorList>
    </citation>
    <scope>NUCLEOTIDE SEQUENCE</scope>
</reference>
<evidence type="ECO:0000313" key="3">
    <source>
        <dbReference type="Proteomes" id="UP001295794"/>
    </source>
</evidence>
<keyword evidence="3" id="KW-1185">Reference proteome</keyword>
<evidence type="ECO:0000256" key="1">
    <source>
        <dbReference type="SAM" id="MobiDB-lite"/>
    </source>
</evidence>
<dbReference type="AlphaFoldDB" id="A0AAD2HX38"/>
<organism evidence="2 3">
    <name type="scientific">Mycena citricolor</name>
    <dbReference type="NCBI Taxonomy" id="2018698"/>
    <lineage>
        <taxon>Eukaryota</taxon>
        <taxon>Fungi</taxon>
        <taxon>Dikarya</taxon>
        <taxon>Basidiomycota</taxon>
        <taxon>Agaricomycotina</taxon>
        <taxon>Agaricomycetes</taxon>
        <taxon>Agaricomycetidae</taxon>
        <taxon>Agaricales</taxon>
        <taxon>Marasmiineae</taxon>
        <taxon>Mycenaceae</taxon>
        <taxon>Mycena</taxon>
    </lineage>
</organism>
<feature type="compositionally biased region" description="Basic and acidic residues" evidence="1">
    <location>
        <begin position="645"/>
        <end position="655"/>
    </location>
</feature>
<name>A0AAD2HX38_9AGAR</name>
<accession>A0AAD2HX38</accession>
<sequence length="667" mass="72099">FHHPFTSIMSELDLSDSDWLEVSSIHSSDNDSLSDSSRCSERGGLASLPLSRRSSISLGSSADDQIDAWEGFVEEGGTADSPGPSSETLPVTELIHDDHDPLVTALDQSLVGTLSASRSSSLGASSTVQNSLRDLRLSFPDPLTSSRDELQRSYETVPSPDICITDDVPNSPMTTVLGKDVDFTAAGDARDYHVAPDVQVISLKEYNVVLYGAHDFGTFISWLLSVMGVREGAERSVDSIAFDPSPSVERPSIGILSLHSSFSRSLPLHSLYIPAIFPAQSDEDLLELHSKAVTRWGSLSIPDSHILRLIDAEGAQIFVDTPISRQSVHSASVQRQLEQMVRSPPKKGRKGFEQLKPAHGVTFVALLSLIMGFAVHTAWRTAHPPSPTSVATAVLPVQPTSTSYYLPVDSQPHSSLSRAAAPMITTALVPSTLKEFALAVFNPPIQFASLSSSAASSMPSKSATIRPVASKGAQSTTDVILRPSTSLAKVVNSKSVQTSTPPSSPLLLDAPQVAASLSLRVAGSLSEIATAAMKALEEIVGPEFGEIVLAIDDLMRAIGRQTTAIAQTSRARARMLRHVLSQRNERAKGKARQLSQTLVSTVGIELRARADLARSRAHMIKHNFVESGLWRSYIQAHGMWSDKLHVSQPRSERRRGPTFARHQRERR</sequence>
<gene>
    <name evidence="2" type="ORF">MYCIT1_LOCUS36608</name>
</gene>
<comment type="caution">
    <text evidence="2">The sequence shown here is derived from an EMBL/GenBank/DDBJ whole genome shotgun (WGS) entry which is preliminary data.</text>
</comment>
<proteinExistence type="predicted"/>
<protein>
    <submittedName>
        <fullName evidence="2">Uncharacterized protein</fullName>
    </submittedName>
</protein>